<keyword evidence="4" id="KW-0812">Transmembrane</keyword>
<evidence type="ECO:0000313" key="6">
    <source>
        <dbReference type="EMBL" id="CAI9600979.1"/>
    </source>
</evidence>
<dbReference type="Gene3D" id="3.40.50.300">
    <property type="entry name" value="P-loop containing nucleotide triphosphate hydrolases"/>
    <property type="match status" value="1"/>
</dbReference>
<comment type="subcellular location">
    <subcellularLocation>
        <location evidence="1">Cytoplasm</location>
    </subcellularLocation>
</comment>
<dbReference type="SUPFAM" id="SSF52540">
    <property type="entry name" value="P-loop containing nucleoside triphosphate hydrolases"/>
    <property type="match status" value="1"/>
</dbReference>
<proteinExistence type="predicted"/>
<gene>
    <name evidence="6" type="ORF">SPARVUS_LOCUS12903643</name>
</gene>
<organism evidence="6 7">
    <name type="scientific">Staurois parvus</name>
    <dbReference type="NCBI Taxonomy" id="386267"/>
    <lineage>
        <taxon>Eukaryota</taxon>
        <taxon>Metazoa</taxon>
        <taxon>Chordata</taxon>
        <taxon>Craniata</taxon>
        <taxon>Vertebrata</taxon>
        <taxon>Euteleostomi</taxon>
        <taxon>Amphibia</taxon>
        <taxon>Batrachia</taxon>
        <taxon>Anura</taxon>
        <taxon>Neobatrachia</taxon>
        <taxon>Ranoidea</taxon>
        <taxon>Ranidae</taxon>
        <taxon>Staurois</taxon>
    </lineage>
</organism>
<dbReference type="InterPro" id="IPR027417">
    <property type="entry name" value="P-loop_NTPase"/>
</dbReference>
<evidence type="ECO:0000256" key="4">
    <source>
        <dbReference type="SAM" id="Phobius"/>
    </source>
</evidence>
<sequence>MDQPSRSKDEENLREFSQKLTDYEMHELRMIYEYFRDDLIYVAQILNTHSFLAELKSRNVPNVENYESMKESLGASVFSETLVQDVLEAGKNAVIGFLESLYSLQTSHPHHNLLAVLWEIQNVEITTLKEQIIMDEYGHSLDPEMKEIQDKHKQYLLDTTQNLVECKPPGTTLKSQDFPISERFVNLVLVSTEQLRHRTQHELIEIGEKHESYLCKTQRRLERVSLKRLFRWCRQIKQVPNVIMISGVPGVGKTTLMQKFVCDWVNRKLYQRFSFVFFFKFRELNRLEEVSLEEMILQQYPYLNSQLENILKVPEQLLFIFDGLDESRHQIDFASRPPNANTKQKQGLGEILVNLLRQSLLKGCSLLLTSRPAKLASIDPYIFQLFCEVMGFFHEERKTYFGQFFINDNDLALRAYNHVRDNEALYTFCYIPSYCWIICTVLSMCFKSQQTKCNQSELCLPKTV</sequence>
<dbReference type="PROSITE" id="PS50837">
    <property type="entry name" value="NACHT"/>
    <property type="match status" value="1"/>
</dbReference>
<dbReference type="PANTHER" id="PTHR45690:SF19">
    <property type="entry name" value="NACHT, LRR AND PYD DOMAINS-CONTAINING PROTEIN 3"/>
    <property type="match status" value="1"/>
</dbReference>
<feature type="domain" description="NACHT" evidence="5">
    <location>
        <begin position="241"/>
        <end position="372"/>
    </location>
</feature>
<keyword evidence="3" id="KW-0677">Repeat</keyword>
<evidence type="ECO:0000313" key="7">
    <source>
        <dbReference type="Proteomes" id="UP001162483"/>
    </source>
</evidence>
<keyword evidence="4" id="KW-1133">Transmembrane helix</keyword>
<dbReference type="Pfam" id="PF05729">
    <property type="entry name" value="NACHT"/>
    <property type="match status" value="1"/>
</dbReference>
<accession>A0ABN9FWD2</accession>
<comment type="caution">
    <text evidence="6">The sequence shown here is derived from an EMBL/GenBank/DDBJ whole genome shotgun (WGS) entry which is preliminary data.</text>
</comment>
<evidence type="ECO:0000256" key="3">
    <source>
        <dbReference type="ARBA" id="ARBA00022737"/>
    </source>
</evidence>
<dbReference type="PANTHER" id="PTHR45690">
    <property type="entry name" value="NACHT, LRR AND PYD DOMAINS-CONTAINING PROTEIN 12"/>
    <property type="match status" value="1"/>
</dbReference>
<keyword evidence="2" id="KW-0963">Cytoplasm</keyword>
<keyword evidence="4" id="KW-0472">Membrane</keyword>
<reference evidence="6" key="1">
    <citation type="submission" date="2023-05" db="EMBL/GenBank/DDBJ databases">
        <authorList>
            <person name="Stuckert A."/>
        </authorList>
    </citation>
    <scope>NUCLEOTIDE SEQUENCE</scope>
</reference>
<feature type="transmembrane region" description="Helical" evidence="4">
    <location>
        <begin position="424"/>
        <end position="446"/>
    </location>
</feature>
<evidence type="ECO:0000256" key="1">
    <source>
        <dbReference type="ARBA" id="ARBA00004496"/>
    </source>
</evidence>
<feature type="non-terminal residue" evidence="6">
    <location>
        <position position="464"/>
    </location>
</feature>
<dbReference type="EMBL" id="CATNWA010017502">
    <property type="protein sequence ID" value="CAI9600979.1"/>
    <property type="molecule type" value="Genomic_DNA"/>
</dbReference>
<dbReference type="Proteomes" id="UP001162483">
    <property type="component" value="Unassembled WGS sequence"/>
</dbReference>
<protein>
    <recommendedName>
        <fullName evidence="5">NACHT domain-containing protein</fullName>
    </recommendedName>
</protein>
<dbReference type="InterPro" id="IPR050637">
    <property type="entry name" value="NLRP_innate_immun_reg"/>
</dbReference>
<dbReference type="InterPro" id="IPR007111">
    <property type="entry name" value="NACHT_NTPase"/>
</dbReference>
<evidence type="ECO:0000259" key="5">
    <source>
        <dbReference type="PROSITE" id="PS50837"/>
    </source>
</evidence>
<name>A0ABN9FWD2_9NEOB</name>
<evidence type="ECO:0000256" key="2">
    <source>
        <dbReference type="ARBA" id="ARBA00022490"/>
    </source>
</evidence>
<keyword evidence="7" id="KW-1185">Reference proteome</keyword>